<feature type="binding site" evidence="11 12">
    <location>
        <position position="327"/>
    </location>
    <ligand>
        <name>S-adenosyl-L-methionine</name>
        <dbReference type="ChEBI" id="CHEBI:59789"/>
    </ligand>
</feature>
<evidence type="ECO:0000256" key="2">
    <source>
        <dbReference type="ARBA" id="ARBA00022552"/>
    </source>
</evidence>
<dbReference type="PATRIC" id="fig|45068.5.peg.1627"/>
<comment type="catalytic activity">
    <reaction evidence="9 11">
        <text>uridine(1939) in 23S rRNA + S-adenosyl-L-methionine = 5-methyluridine(1939) in 23S rRNA + S-adenosyl-L-homocysteine + H(+)</text>
        <dbReference type="Rhea" id="RHEA:42908"/>
        <dbReference type="Rhea" id="RHEA-COMP:10278"/>
        <dbReference type="Rhea" id="RHEA-COMP:10279"/>
        <dbReference type="ChEBI" id="CHEBI:15378"/>
        <dbReference type="ChEBI" id="CHEBI:57856"/>
        <dbReference type="ChEBI" id="CHEBI:59789"/>
        <dbReference type="ChEBI" id="CHEBI:65315"/>
        <dbReference type="ChEBI" id="CHEBI:74447"/>
        <dbReference type="EC" id="2.1.1.190"/>
    </reaction>
</comment>
<dbReference type="EC" id="2.1.1.190" evidence="11"/>
<dbReference type="GO" id="GO:0070475">
    <property type="term" value="P:rRNA base methylation"/>
    <property type="evidence" value="ECO:0007669"/>
    <property type="project" value="TreeGrafter"/>
</dbReference>
<dbReference type="PROSITE" id="PS01230">
    <property type="entry name" value="TRMA_1"/>
    <property type="match status" value="1"/>
</dbReference>
<dbReference type="PROSITE" id="PS51687">
    <property type="entry name" value="SAM_MT_RNA_M5U"/>
    <property type="match status" value="1"/>
</dbReference>
<dbReference type="OrthoDB" id="9804590at2"/>
<evidence type="ECO:0000256" key="7">
    <source>
        <dbReference type="ARBA" id="ARBA00023004"/>
    </source>
</evidence>
<dbReference type="InterPro" id="IPR012340">
    <property type="entry name" value="NA-bd_OB-fold"/>
</dbReference>
<dbReference type="Gene3D" id="3.40.50.150">
    <property type="entry name" value="Vaccinia Virus protein VP39"/>
    <property type="match status" value="1"/>
</dbReference>
<feature type="active site" description="Nucleophile" evidence="11 12">
    <location>
        <position position="401"/>
    </location>
</feature>
<dbReference type="FunFam" id="3.40.50.150:FF:000009">
    <property type="entry name" value="23S rRNA (Uracil(1939)-C(5))-methyltransferase RlmD"/>
    <property type="match status" value="1"/>
</dbReference>
<dbReference type="GO" id="GO:0005506">
    <property type="term" value="F:iron ion binding"/>
    <property type="evidence" value="ECO:0007669"/>
    <property type="project" value="UniProtKB-UniRule"/>
</dbReference>
<sequence>MSKRCKRPPDLAPHIAVIESFSHDGRGIARINGKITFIEEALPEEEVTFQYLRQKRDFDEGRVLSILNPSKIRTEARCLHYSLCGGCSLQHLEAKAQIIEKQKLLLDLLSRIGHTRPETVFAPLTGPHWHYRNKARLSVRFVEKKDKTLIGFREKNNPRFIAEINNCPILNQKVDSEIANLRTLIDSFSNPRAIAQIEVAAGDETVALIFRNLSTLTSSDEKKLIQFAQKTGFRIFLQPAGPDSIYTLYPEDSNTFLTYRLPEEDIVFHFHPGDFTQVNPQLNRIMVKFALNLLDLNKNDTVLDLFCGLGNFSLPIAKYAAHVTGIEGSAEMVNRARMNAESNGLRNAEFFAANLEDESVLKTYANSNFTKLLLDPPRAGALAVAKQIHHIYPQRIVYVSCNPATLARDADILVNQQGYRMLGAGVMDMFPHTAHVESIALFERR</sequence>
<feature type="binding site" evidence="11 12">
    <location>
        <position position="277"/>
    </location>
    <ligand>
        <name>S-adenosyl-L-methionine</name>
        <dbReference type="ChEBI" id="CHEBI:59789"/>
    </ligand>
</feature>
<dbReference type="GO" id="GO:0003723">
    <property type="term" value="F:RNA binding"/>
    <property type="evidence" value="ECO:0007669"/>
    <property type="project" value="InterPro"/>
</dbReference>
<dbReference type="Gene3D" id="2.40.50.1070">
    <property type="match status" value="1"/>
</dbReference>
<dbReference type="Proteomes" id="UP000054997">
    <property type="component" value="Unassembled WGS sequence"/>
</dbReference>
<dbReference type="RefSeq" id="WP_058529504.1">
    <property type="nucleotide sequence ID" value="NZ_CAAAHZ010000007.1"/>
</dbReference>
<reference evidence="14 15" key="1">
    <citation type="submission" date="2015-11" db="EMBL/GenBank/DDBJ databases">
        <title>Genomic analysis of 38 Legionella species identifies large and diverse effector repertoires.</title>
        <authorList>
            <person name="Burstein D."/>
            <person name="Amaro F."/>
            <person name="Zusman T."/>
            <person name="Lifshitz Z."/>
            <person name="Cohen O."/>
            <person name="Gilbert J.A."/>
            <person name="Pupko T."/>
            <person name="Shuman H.A."/>
            <person name="Segal G."/>
        </authorList>
    </citation>
    <scope>NUCLEOTIDE SEQUENCE [LARGE SCALE GENOMIC DNA]</scope>
    <source>
        <strain evidence="14 15">ATCC 49505</strain>
    </source>
</reference>
<comment type="caution">
    <text evidence="14">The sequence shown here is derived from an EMBL/GenBank/DDBJ whole genome shotgun (WGS) entry which is preliminary data.</text>
</comment>
<protein>
    <recommendedName>
        <fullName evidence="11">23S rRNA (uracil(1939)-C(5))-methyltransferase RlmD</fullName>
        <ecNumber evidence="11">2.1.1.190</ecNumber>
    </recommendedName>
    <alternativeName>
        <fullName evidence="11">23S rRNA(m5U1939)-methyltransferase</fullName>
    </alternativeName>
</protein>
<feature type="binding site" evidence="11">
    <location>
        <position position="167"/>
    </location>
    <ligand>
        <name>[4Fe-4S] cluster</name>
        <dbReference type="ChEBI" id="CHEBI:49883"/>
    </ligand>
</feature>
<feature type="binding site" evidence="11 12">
    <location>
        <position position="375"/>
    </location>
    <ligand>
        <name>S-adenosyl-L-methionine</name>
        <dbReference type="ChEBI" id="CHEBI:59789"/>
    </ligand>
</feature>
<feature type="binding site" evidence="11 12">
    <location>
        <position position="306"/>
    </location>
    <ligand>
        <name>S-adenosyl-L-methionine</name>
        <dbReference type="ChEBI" id="CHEBI:59789"/>
    </ligand>
</feature>
<evidence type="ECO:0000256" key="13">
    <source>
        <dbReference type="PROSITE-ProRule" id="PRU10015"/>
    </source>
</evidence>
<evidence type="ECO:0000256" key="10">
    <source>
        <dbReference type="ARBA" id="ARBA00059995"/>
    </source>
</evidence>
<comment type="function">
    <text evidence="10 11">Catalyzes the formation of 5-methyl-uridine at position 1939 (m5U1939) in 23S rRNA.</text>
</comment>
<feature type="binding site" evidence="11">
    <location>
        <position position="354"/>
    </location>
    <ligand>
        <name>S-adenosyl-L-methionine</name>
        <dbReference type="ChEBI" id="CHEBI:59789"/>
    </ligand>
</feature>
<proteinExistence type="inferred from homology"/>
<feature type="active site" evidence="13">
    <location>
        <position position="401"/>
    </location>
</feature>
<dbReference type="PROSITE" id="PS01231">
    <property type="entry name" value="TRMA_2"/>
    <property type="match status" value="1"/>
</dbReference>
<dbReference type="SUPFAM" id="SSF50249">
    <property type="entry name" value="Nucleic acid-binding proteins"/>
    <property type="match status" value="1"/>
</dbReference>
<accession>A0A0W0VL30</accession>
<dbReference type="Gene3D" id="2.40.50.140">
    <property type="entry name" value="Nucleic acid-binding proteins"/>
    <property type="match status" value="1"/>
</dbReference>
<dbReference type="InterPro" id="IPR030390">
    <property type="entry name" value="MeTrfase_TrmA_AS"/>
</dbReference>
<gene>
    <name evidence="14" type="primary">rumA</name>
    <name evidence="11" type="synonym">rlmD</name>
    <name evidence="14" type="ORF">Llon_1498</name>
</gene>
<keyword evidence="1 11" id="KW-0004">4Fe-4S</keyword>
<keyword evidence="3 11" id="KW-0489">Methyltransferase</keyword>
<feature type="binding site" evidence="11">
    <location>
        <position position="87"/>
    </location>
    <ligand>
        <name>[4Fe-4S] cluster</name>
        <dbReference type="ChEBI" id="CHEBI:49883"/>
    </ligand>
</feature>
<dbReference type="NCBIfam" id="NF009639">
    <property type="entry name" value="PRK13168.1"/>
    <property type="match status" value="1"/>
</dbReference>
<evidence type="ECO:0000256" key="4">
    <source>
        <dbReference type="ARBA" id="ARBA00022679"/>
    </source>
</evidence>
<evidence type="ECO:0000256" key="5">
    <source>
        <dbReference type="ARBA" id="ARBA00022691"/>
    </source>
</evidence>
<dbReference type="CDD" id="cd02440">
    <property type="entry name" value="AdoMet_MTases"/>
    <property type="match status" value="1"/>
</dbReference>
<evidence type="ECO:0000256" key="1">
    <source>
        <dbReference type="ARBA" id="ARBA00022485"/>
    </source>
</evidence>
<keyword evidence="7 11" id="KW-0408">Iron</keyword>
<dbReference type="PANTHER" id="PTHR11061">
    <property type="entry name" value="RNA M5U METHYLTRANSFERASE"/>
    <property type="match status" value="1"/>
</dbReference>
<dbReference type="AlphaFoldDB" id="A0A0W0VL30"/>
<keyword evidence="4 11" id="KW-0808">Transferase</keyword>
<dbReference type="STRING" id="45068.Llon_1498"/>
<dbReference type="HAMAP" id="MF_01010">
    <property type="entry name" value="23SrRNA_methyltr_RlmD"/>
    <property type="match status" value="1"/>
</dbReference>
<dbReference type="GO" id="GO:0051539">
    <property type="term" value="F:4 iron, 4 sulfur cluster binding"/>
    <property type="evidence" value="ECO:0007669"/>
    <property type="project" value="UniProtKB-KW"/>
</dbReference>
<dbReference type="EMBL" id="LNYK01000018">
    <property type="protein sequence ID" value="KTD20817.1"/>
    <property type="molecule type" value="Genomic_DNA"/>
</dbReference>
<evidence type="ECO:0000256" key="9">
    <source>
        <dbReference type="ARBA" id="ARBA00052756"/>
    </source>
</evidence>
<keyword evidence="5 11" id="KW-0949">S-adenosyl-L-methionine</keyword>
<feature type="binding site" evidence="11">
    <location>
        <position position="84"/>
    </location>
    <ligand>
        <name>[4Fe-4S] cluster</name>
        <dbReference type="ChEBI" id="CHEBI:49883"/>
    </ligand>
</feature>
<dbReference type="GO" id="GO:0070041">
    <property type="term" value="F:rRNA (uridine-C5-)-methyltransferase activity"/>
    <property type="evidence" value="ECO:0007669"/>
    <property type="project" value="UniProtKB-UniRule"/>
</dbReference>
<evidence type="ECO:0000256" key="12">
    <source>
        <dbReference type="PROSITE-ProRule" id="PRU01024"/>
    </source>
</evidence>
<evidence type="ECO:0000313" key="14">
    <source>
        <dbReference type="EMBL" id="KTD20817.1"/>
    </source>
</evidence>
<name>A0A0W0VL30_9GAMM</name>
<organism evidence="14 15">
    <name type="scientific">Legionella londiniensis</name>
    <dbReference type="NCBI Taxonomy" id="45068"/>
    <lineage>
        <taxon>Bacteria</taxon>
        <taxon>Pseudomonadati</taxon>
        <taxon>Pseudomonadota</taxon>
        <taxon>Gammaproteobacteria</taxon>
        <taxon>Legionellales</taxon>
        <taxon>Legionellaceae</taxon>
        <taxon>Legionella</taxon>
    </lineage>
</organism>
<comment type="similarity">
    <text evidence="11">Belongs to the class I-like SAM-binding methyltransferase superfamily. RNA M5U methyltransferase family. RlmD subfamily.</text>
</comment>
<evidence type="ECO:0000256" key="11">
    <source>
        <dbReference type="HAMAP-Rule" id="MF_01010"/>
    </source>
</evidence>
<evidence type="ECO:0000256" key="6">
    <source>
        <dbReference type="ARBA" id="ARBA00022723"/>
    </source>
</evidence>
<evidence type="ECO:0000256" key="8">
    <source>
        <dbReference type="ARBA" id="ARBA00023014"/>
    </source>
</evidence>
<evidence type="ECO:0000313" key="15">
    <source>
        <dbReference type="Proteomes" id="UP000054997"/>
    </source>
</evidence>
<keyword evidence="15" id="KW-1185">Reference proteome</keyword>
<keyword evidence="6 11" id="KW-0479">Metal-binding</keyword>
<dbReference type="InterPro" id="IPR010280">
    <property type="entry name" value="U5_MeTrfase_fam"/>
</dbReference>
<keyword evidence="2 11" id="KW-0698">rRNA processing</keyword>
<dbReference type="InterPro" id="IPR001566">
    <property type="entry name" value="23S_rRNA_MeTrfase_RlmD"/>
</dbReference>
<dbReference type="NCBIfam" id="TIGR00479">
    <property type="entry name" value="rumA"/>
    <property type="match status" value="1"/>
</dbReference>
<feature type="binding site" evidence="11">
    <location>
        <position position="78"/>
    </location>
    <ligand>
        <name>[4Fe-4S] cluster</name>
        <dbReference type="ChEBI" id="CHEBI:49883"/>
    </ligand>
</feature>
<dbReference type="Pfam" id="PF05958">
    <property type="entry name" value="tRNA_U5-meth_tr"/>
    <property type="match status" value="1"/>
</dbReference>
<feature type="binding site" evidence="11">
    <location>
        <position position="311"/>
    </location>
    <ligand>
        <name>S-adenosyl-L-methionine</name>
        <dbReference type="ChEBI" id="CHEBI:59789"/>
    </ligand>
</feature>
<evidence type="ECO:0000256" key="3">
    <source>
        <dbReference type="ARBA" id="ARBA00022603"/>
    </source>
</evidence>
<dbReference type="InterPro" id="IPR029063">
    <property type="entry name" value="SAM-dependent_MTases_sf"/>
</dbReference>
<dbReference type="PANTHER" id="PTHR11061:SF49">
    <property type="entry name" value="23S RRNA (URACIL(1939)-C(5))-METHYLTRANSFERASE RLMD"/>
    <property type="match status" value="1"/>
</dbReference>
<dbReference type="InterPro" id="IPR030391">
    <property type="entry name" value="MeTrfase_TrmA_CS"/>
</dbReference>
<keyword evidence="8 11" id="KW-0411">Iron-sulfur</keyword>
<dbReference type="SUPFAM" id="SSF53335">
    <property type="entry name" value="S-adenosyl-L-methionine-dependent methyltransferases"/>
    <property type="match status" value="1"/>
</dbReference>